<evidence type="ECO:0000313" key="2">
    <source>
        <dbReference type="Proteomes" id="UP000606720"/>
    </source>
</evidence>
<proteinExistence type="predicted"/>
<dbReference type="AlphaFoldDB" id="A0A923RUD1"/>
<dbReference type="Proteomes" id="UP000606720">
    <property type="component" value="Unassembled WGS sequence"/>
</dbReference>
<keyword evidence="2" id="KW-1185">Reference proteome</keyword>
<name>A0A923RUD1_9FIRM</name>
<sequence>MEKNLKKRLTLMIYGTHCELVNGKIREVGNDYVVPSAIQQKAVKRYEERMAQLLKDGNWYRMA</sequence>
<gene>
    <name evidence="1" type="ORF">H8S17_15915</name>
</gene>
<evidence type="ECO:0000313" key="1">
    <source>
        <dbReference type="EMBL" id="MBC5715643.1"/>
    </source>
</evidence>
<protein>
    <submittedName>
        <fullName evidence="1">Uncharacterized protein</fullName>
    </submittedName>
</protein>
<comment type="caution">
    <text evidence="1">The sequence shown here is derived from an EMBL/GenBank/DDBJ whole genome shotgun (WGS) entry which is preliminary data.</text>
</comment>
<accession>A0A923RUD1</accession>
<organism evidence="1 2">
    <name type="scientific">Roseburia zhanii</name>
    <dbReference type="NCBI Taxonomy" id="2763064"/>
    <lineage>
        <taxon>Bacteria</taxon>
        <taxon>Bacillati</taxon>
        <taxon>Bacillota</taxon>
        <taxon>Clostridia</taxon>
        <taxon>Lachnospirales</taxon>
        <taxon>Lachnospiraceae</taxon>
        <taxon>Roseburia</taxon>
    </lineage>
</organism>
<reference evidence="1" key="1">
    <citation type="submission" date="2020-08" db="EMBL/GenBank/DDBJ databases">
        <title>Genome public.</title>
        <authorList>
            <person name="Liu C."/>
            <person name="Sun Q."/>
        </authorList>
    </citation>
    <scope>NUCLEOTIDE SEQUENCE</scope>
    <source>
        <strain evidence="1">BX1005</strain>
    </source>
</reference>
<dbReference type="EMBL" id="JACOPH010000049">
    <property type="protein sequence ID" value="MBC5715643.1"/>
    <property type="molecule type" value="Genomic_DNA"/>
</dbReference>